<evidence type="ECO:0000313" key="3">
    <source>
        <dbReference type="Proteomes" id="UP000190285"/>
    </source>
</evidence>
<sequence>MKHSIIIRLLRRITDFTRKYYSFSTTRKLLNRISSIIRNLFIHSYIYKFFISKNKSEGKLVKFSIIGKFESFMQVILDFLNSLYRKGTKGSFVFNLLDNISKVQKRSKLQFISFGIIGLVLTYNLLSFMNKSIYVDQLYISGIMIILSINIYFIDINRLYEHSFFKKIVDSFLKI</sequence>
<proteinExistence type="predicted"/>
<keyword evidence="1" id="KW-0472">Membrane</keyword>
<feature type="transmembrane region" description="Helical" evidence="1">
    <location>
        <begin position="138"/>
        <end position="157"/>
    </location>
</feature>
<dbReference type="EMBL" id="FUZT01000002">
    <property type="protein sequence ID" value="SKC50635.1"/>
    <property type="molecule type" value="Genomic_DNA"/>
</dbReference>
<dbReference type="RefSeq" id="WP_079490028.1">
    <property type="nucleotide sequence ID" value="NZ_FUZT01000002.1"/>
</dbReference>
<reference evidence="3" key="1">
    <citation type="submission" date="2017-02" db="EMBL/GenBank/DDBJ databases">
        <authorList>
            <person name="Varghese N."/>
            <person name="Submissions S."/>
        </authorList>
    </citation>
    <scope>NUCLEOTIDE SEQUENCE [LARGE SCALE GENOMIC DNA]</scope>
    <source>
        <strain evidence="3">M1</strain>
    </source>
</reference>
<feature type="transmembrane region" description="Helical" evidence="1">
    <location>
        <begin position="109"/>
        <end position="126"/>
    </location>
</feature>
<name>A0A1T5JGX2_9FIRM</name>
<dbReference type="OrthoDB" id="9848654at2"/>
<dbReference type="STRING" id="36842.SAMN02194393_01175"/>
<accession>A0A1T5JGX2</accession>
<dbReference type="Proteomes" id="UP000190285">
    <property type="component" value="Unassembled WGS sequence"/>
</dbReference>
<keyword evidence="1" id="KW-0812">Transmembrane</keyword>
<keyword evidence="3" id="KW-1185">Reference proteome</keyword>
<protein>
    <submittedName>
        <fullName evidence="2">Uncharacterized protein</fullName>
    </submittedName>
</protein>
<organism evidence="2 3">
    <name type="scientific">Maledivibacter halophilus</name>
    <dbReference type="NCBI Taxonomy" id="36842"/>
    <lineage>
        <taxon>Bacteria</taxon>
        <taxon>Bacillati</taxon>
        <taxon>Bacillota</taxon>
        <taxon>Clostridia</taxon>
        <taxon>Peptostreptococcales</taxon>
        <taxon>Caminicellaceae</taxon>
        <taxon>Maledivibacter</taxon>
    </lineage>
</organism>
<evidence type="ECO:0000313" key="2">
    <source>
        <dbReference type="EMBL" id="SKC50635.1"/>
    </source>
</evidence>
<dbReference type="AlphaFoldDB" id="A0A1T5JGX2"/>
<evidence type="ECO:0000256" key="1">
    <source>
        <dbReference type="SAM" id="Phobius"/>
    </source>
</evidence>
<keyword evidence="1" id="KW-1133">Transmembrane helix</keyword>
<gene>
    <name evidence="2" type="ORF">SAMN02194393_01175</name>
</gene>